<accession>A0AAD1ZX65</accession>
<feature type="compositionally biased region" description="Basic residues" evidence="1">
    <location>
        <begin position="1"/>
        <end position="10"/>
    </location>
</feature>
<protein>
    <submittedName>
        <fullName evidence="2">Uncharacterized protein</fullName>
    </submittedName>
</protein>
<dbReference type="EMBL" id="OU503050">
    <property type="protein sequence ID" value="CAI9777299.1"/>
    <property type="molecule type" value="Genomic_DNA"/>
</dbReference>
<feature type="compositionally biased region" description="Acidic residues" evidence="1">
    <location>
        <begin position="43"/>
        <end position="59"/>
    </location>
</feature>
<evidence type="ECO:0000313" key="2">
    <source>
        <dbReference type="EMBL" id="CAI9777299.1"/>
    </source>
</evidence>
<dbReference type="PANTHER" id="PTHR34055:SF7">
    <property type="entry name" value="NEUROFILAMENT MEDIUM POLYPEPTIDE-LIKE"/>
    <property type="match status" value="1"/>
</dbReference>
<gene>
    <name evidence="2" type="ORF">FPE_LOCUS24729</name>
</gene>
<evidence type="ECO:0000313" key="3">
    <source>
        <dbReference type="Proteomes" id="UP000834106"/>
    </source>
</evidence>
<feature type="compositionally biased region" description="Polar residues" evidence="1">
    <location>
        <begin position="65"/>
        <end position="80"/>
    </location>
</feature>
<dbReference type="AlphaFoldDB" id="A0AAD1ZX65"/>
<dbReference type="Proteomes" id="UP000834106">
    <property type="component" value="Chromosome 15"/>
</dbReference>
<organism evidence="2 3">
    <name type="scientific">Fraxinus pennsylvanica</name>
    <dbReference type="NCBI Taxonomy" id="56036"/>
    <lineage>
        <taxon>Eukaryota</taxon>
        <taxon>Viridiplantae</taxon>
        <taxon>Streptophyta</taxon>
        <taxon>Embryophyta</taxon>
        <taxon>Tracheophyta</taxon>
        <taxon>Spermatophyta</taxon>
        <taxon>Magnoliopsida</taxon>
        <taxon>eudicotyledons</taxon>
        <taxon>Gunneridae</taxon>
        <taxon>Pentapetalae</taxon>
        <taxon>asterids</taxon>
        <taxon>lamiids</taxon>
        <taxon>Lamiales</taxon>
        <taxon>Oleaceae</taxon>
        <taxon>Oleeae</taxon>
        <taxon>Fraxinus</taxon>
    </lineage>
</organism>
<sequence length="140" mass="15492">MGRGGGKGKKQLVIAARDDVGSGEDEKKPSRRRGRPQKPLMNEIEEEDEVEKIEEEEENGHDSKSSGLSRNTENLATVENGQKRIRPSQVNENVDLVKEENGVGIKTNAPDSIKSVGFRPNRSRTKNKPRLAAEVSVECK</sequence>
<proteinExistence type="predicted"/>
<dbReference type="PANTHER" id="PTHR34055">
    <property type="entry name" value="OS09G0491596 PROTEIN"/>
    <property type="match status" value="1"/>
</dbReference>
<feature type="region of interest" description="Disordered" evidence="1">
    <location>
        <begin position="1"/>
        <end position="140"/>
    </location>
</feature>
<reference evidence="2" key="1">
    <citation type="submission" date="2023-05" db="EMBL/GenBank/DDBJ databases">
        <authorList>
            <person name="Huff M."/>
        </authorList>
    </citation>
    <scope>NUCLEOTIDE SEQUENCE</scope>
</reference>
<name>A0AAD1ZX65_9LAMI</name>
<keyword evidence="3" id="KW-1185">Reference proteome</keyword>
<evidence type="ECO:0000256" key="1">
    <source>
        <dbReference type="SAM" id="MobiDB-lite"/>
    </source>
</evidence>
<feature type="compositionally biased region" description="Basic and acidic residues" evidence="1">
    <location>
        <begin position="16"/>
        <end position="28"/>
    </location>
</feature>